<name>A0AAD9HWA0_9PEZI</name>
<feature type="compositionally biased region" description="Acidic residues" evidence="11">
    <location>
        <begin position="686"/>
        <end position="696"/>
    </location>
</feature>
<dbReference type="GO" id="GO:0003723">
    <property type="term" value="F:RNA binding"/>
    <property type="evidence" value="ECO:0007669"/>
    <property type="project" value="UniProtKB-UniRule"/>
</dbReference>
<evidence type="ECO:0000256" key="11">
    <source>
        <dbReference type="SAM" id="MobiDB-lite"/>
    </source>
</evidence>
<feature type="binding site" evidence="10">
    <location>
        <position position="500"/>
    </location>
    <ligand>
        <name>S-adenosyl-L-methionine</name>
        <dbReference type="ChEBI" id="CHEBI:59789"/>
    </ligand>
</feature>
<feature type="binding site" evidence="10">
    <location>
        <begin position="432"/>
        <end position="438"/>
    </location>
    <ligand>
        <name>S-adenosyl-L-methionine</name>
        <dbReference type="ChEBI" id="CHEBI:59789"/>
    </ligand>
</feature>
<dbReference type="InterPro" id="IPR023273">
    <property type="entry name" value="RCMT_NOP2"/>
</dbReference>
<comment type="caution">
    <text evidence="13">The sequence shown here is derived from an EMBL/GenBank/DDBJ whole genome shotgun (WGS) entry which is preliminary data.</text>
</comment>
<dbReference type="GO" id="GO:0005730">
    <property type="term" value="C:nucleolus"/>
    <property type="evidence" value="ECO:0007669"/>
    <property type="project" value="UniProtKB-SubCell"/>
</dbReference>
<dbReference type="InterPro" id="IPR023267">
    <property type="entry name" value="RCMT"/>
</dbReference>
<dbReference type="GO" id="GO:0000470">
    <property type="term" value="P:maturation of LSU-rRNA"/>
    <property type="evidence" value="ECO:0007669"/>
    <property type="project" value="TreeGrafter"/>
</dbReference>
<sequence length="739" mass="80371">MGVGRRMKKQGPPEPLSEAHFANLKRKKGIPVDEPAAEGPRTKKKQKTAQRIEHAAPSAARKAKGAAAEKRVNGKSAAAKVVDGKQTWIAQQQNGGAKNHGAAVPAASKRGGKKAAAQRAPKPESESDDESMDDVDDDDDDEFGGAELLEASSDSDLNPDPTAGTAKLGDNFLGSDSDSAVDDSVLNSGDDQDGMKGKFVFSDDEDDDELGREERLTAANIEGLSAKLDAQRAEEAAAHEEELREEAALTTNIDEDDEGDEGVEGTKQKKLLAPDLQMLRTRITETIRVLEDFAKLGEEGKSRVEYMDQLRKDFCDYYGYSDFLAEKLMSLFPVREAFAFFEANETPRPIVIRTNTLRTHRRDLAQALINRGVVLEPVGKWTKVGLQIFESTVPLGATPEYLAGHYILQAASSFLPVMALAPQENERVLDMAAAPGGKTTHMAALMRNTGVIFSNDPSKSRAKGLIGQIHRLGVKNTIVSAYDARQFPHIFKGFDRVLLDAPCSGTGVISKDASVKTNKDEKDFMTLPHTQKQLLLAAIDSVSHTSKTGGYVVYSTCSVTVEENEAVVNYALSRRPNVRLVETGLVFGKPGFTSYAGKEFHPSLKLTRRFYPHNYNVDGFYVAKFKKTGPTPANAVLANGDANASRKGSGVAGEKSSPDDDDEAVDKTPIRGDEAGGGVSAKDDDFGGFDEEEDKEYMERAKRNAMRRRGLDPKALDWKPDQGTRRRVKGQGKGEKTTK</sequence>
<evidence type="ECO:0000256" key="2">
    <source>
        <dbReference type="ARBA" id="ARBA00007494"/>
    </source>
</evidence>
<dbReference type="PROSITE" id="PS51686">
    <property type="entry name" value="SAM_MT_RSMB_NOP"/>
    <property type="match status" value="1"/>
</dbReference>
<evidence type="ECO:0000256" key="4">
    <source>
        <dbReference type="ARBA" id="ARBA00022603"/>
    </source>
</evidence>
<keyword evidence="5 10" id="KW-0808">Transferase</keyword>
<dbReference type="Proteomes" id="UP001217918">
    <property type="component" value="Unassembled WGS sequence"/>
</dbReference>
<feature type="region of interest" description="Disordered" evidence="11">
    <location>
        <begin position="230"/>
        <end position="267"/>
    </location>
</feature>
<feature type="domain" description="SAM-dependent MTase RsmB/NOP-type" evidence="12">
    <location>
        <begin position="340"/>
        <end position="628"/>
    </location>
</feature>
<evidence type="ECO:0000256" key="5">
    <source>
        <dbReference type="ARBA" id="ARBA00022679"/>
    </source>
</evidence>
<evidence type="ECO:0000256" key="1">
    <source>
        <dbReference type="ARBA" id="ARBA00004604"/>
    </source>
</evidence>
<dbReference type="Gene3D" id="3.30.70.1170">
    <property type="entry name" value="Sun protein, domain 3"/>
    <property type="match status" value="1"/>
</dbReference>
<keyword evidence="6 10" id="KW-0949">S-adenosyl-L-methionine</keyword>
<comment type="similarity">
    <text evidence="2 10">Belongs to the class I-like SAM-binding methyltransferase superfamily. RsmB/NOP family.</text>
</comment>
<evidence type="ECO:0000256" key="3">
    <source>
        <dbReference type="ARBA" id="ARBA00022517"/>
    </source>
</evidence>
<evidence type="ECO:0000256" key="9">
    <source>
        <dbReference type="ARBA" id="ARBA00082314"/>
    </source>
</evidence>
<evidence type="ECO:0000256" key="8">
    <source>
        <dbReference type="ARBA" id="ARBA00023242"/>
    </source>
</evidence>
<feature type="compositionally biased region" description="Acidic residues" evidence="11">
    <location>
        <begin position="253"/>
        <end position="263"/>
    </location>
</feature>
<dbReference type="PRINTS" id="PR02012">
    <property type="entry name" value="RCMTNOP2"/>
</dbReference>
<dbReference type="PANTHER" id="PTHR22807">
    <property type="entry name" value="NOP2 YEAST -RELATED NOL1/NOP2/FMU SUN DOMAIN-CONTAINING"/>
    <property type="match status" value="1"/>
</dbReference>
<feature type="compositionally biased region" description="Basic and acidic residues" evidence="11">
    <location>
        <begin position="230"/>
        <end position="247"/>
    </location>
</feature>
<dbReference type="Pfam" id="PF01189">
    <property type="entry name" value="Methyltr_RsmB-F"/>
    <property type="match status" value="1"/>
</dbReference>
<dbReference type="Pfam" id="PF22458">
    <property type="entry name" value="RsmF-B_ferredox"/>
    <property type="match status" value="1"/>
</dbReference>
<proteinExistence type="inferred from homology"/>
<dbReference type="PROSITE" id="PS01153">
    <property type="entry name" value="NOL1_NOP2_SUN"/>
    <property type="match status" value="1"/>
</dbReference>
<feature type="compositionally biased region" description="Low complexity" evidence="11">
    <location>
        <begin position="175"/>
        <end position="185"/>
    </location>
</feature>
<feature type="compositionally biased region" description="Low complexity" evidence="11">
    <location>
        <begin position="105"/>
        <end position="120"/>
    </location>
</feature>
<evidence type="ECO:0000259" key="12">
    <source>
        <dbReference type="PROSITE" id="PS51686"/>
    </source>
</evidence>
<dbReference type="EMBL" id="JAQQPM010000001">
    <property type="protein sequence ID" value="KAK2066724.1"/>
    <property type="molecule type" value="Genomic_DNA"/>
</dbReference>
<feature type="binding site" evidence="10">
    <location>
        <position position="483"/>
    </location>
    <ligand>
        <name>S-adenosyl-L-methionine</name>
        <dbReference type="ChEBI" id="CHEBI:59789"/>
    </ligand>
</feature>
<dbReference type="GO" id="GO:0009383">
    <property type="term" value="F:rRNA (cytosine-C5-)-methyltransferase activity"/>
    <property type="evidence" value="ECO:0007669"/>
    <property type="project" value="TreeGrafter"/>
</dbReference>
<keyword evidence="7 10" id="KW-0694">RNA-binding</keyword>
<accession>A0AAD9HWA0</accession>
<evidence type="ECO:0000313" key="14">
    <source>
        <dbReference type="Proteomes" id="UP001217918"/>
    </source>
</evidence>
<dbReference type="GO" id="GO:0070475">
    <property type="term" value="P:rRNA base methylation"/>
    <property type="evidence" value="ECO:0007669"/>
    <property type="project" value="TreeGrafter"/>
</dbReference>
<dbReference type="CDD" id="cd02440">
    <property type="entry name" value="AdoMet_MTases"/>
    <property type="match status" value="1"/>
</dbReference>
<dbReference type="InterPro" id="IPR049560">
    <property type="entry name" value="MeTrfase_RsmB-F_NOP2_cat"/>
</dbReference>
<evidence type="ECO:0000256" key="10">
    <source>
        <dbReference type="PROSITE-ProRule" id="PRU01023"/>
    </source>
</evidence>
<evidence type="ECO:0000313" key="13">
    <source>
        <dbReference type="EMBL" id="KAK2066724.1"/>
    </source>
</evidence>
<dbReference type="AlphaFoldDB" id="A0AAD9HWA0"/>
<dbReference type="SUPFAM" id="SSF53335">
    <property type="entry name" value="S-adenosyl-L-methionine-dependent methyltransferases"/>
    <property type="match status" value="1"/>
</dbReference>
<gene>
    <name evidence="13" type="ORF">P8C59_000514</name>
</gene>
<keyword evidence="3" id="KW-0690">Ribosome biogenesis</keyword>
<dbReference type="InterPro" id="IPR001678">
    <property type="entry name" value="MeTrfase_RsmB-F_NOP2_dom"/>
</dbReference>
<feature type="compositionally biased region" description="Basic and acidic residues" evidence="11">
    <location>
        <begin position="665"/>
        <end position="674"/>
    </location>
</feature>
<keyword evidence="8" id="KW-0539">Nucleus</keyword>
<dbReference type="Gene3D" id="3.40.50.150">
    <property type="entry name" value="Vaccinia Virus protein VP39"/>
    <property type="match status" value="1"/>
</dbReference>
<dbReference type="InterPro" id="IPR011023">
    <property type="entry name" value="Nop2p"/>
</dbReference>
<dbReference type="PANTHER" id="PTHR22807:SF30">
    <property type="entry name" value="28S RRNA (CYTOSINE(4447)-C(5))-METHYLTRANSFERASE-RELATED"/>
    <property type="match status" value="1"/>
</dbReference>
<organism evidence="13 14">
    <name type="scientific">Phyllachora maydis</name>
    <dbReference type="NCBI Taxonomy" id="1825666"/>
    <lineage>
        <taxon>Eukaryota</taxon>
        <taxon>Fungi</taxon>
        <taxon>Dikarya</taxon>
        <taxon>Ascomycota</taxon>
        <taxon>Pezizomycotina</taxon>
        <taxon>Sordariomycetes</taxon>
        <taxon>Sordariomycetidae</taxon>
        <taxon>Phyllachorales</taxon>
        <taxon>Phyllachoraceae</taxon>
        <taxon>Phyllachora</taxon>
    </lineage>
</organism>
<dbReference type="InterPro" id="IPR018314">
    <property type="entry name" value="RsmB/NOL1/NOP2-like_CS"/>
</dbReference>
<keyword evidence="4 10" id="KW-0489">Methyltransferase</keyword>
<keyword evidence="14" id="KW-1185">Reference proteome</keyword>
<feature type="region of interest" description="Disordered" evidence="11">
    <location>
        <begin position="1"/>
        <end position="210"/>
    </location>
</feature>
<dbReference type="NCBIfam" id="TIGR00446">
    <property type="entry name" value="nop2p"/>
    <property type="match status" value="1"/>
</dbReference>
<protein>
    <recommendedName>
        <fullName evidence="9">Nucleolar protein 2</fullName>
    </recommendedName>
</protein>
<reference evidence="13" key="1">
    <citation type="journal article" date="2023" name="Mol. Plant Microbe Interact.">
        <title>Elucidating the Obligate Nature and Biological Capacity of an Invasive Fungal Corn Pathogen.</title>
        <authorList>
            <person name="MacCready J.S."/>
            <person name="Roggenkamp E.M."/>
            <person name="Gdanetz K."/>
            <person name="Chilvers M.I."/>
        </authorList>
    </citation>
    <scope>NUCLEOTIDE SEQUENCE</scope>
    <source>
        <strain evidence="13">PM02</strain>
    </source>
</reference>
<dbReference type="InterPro" id="IPR054728">
    <property type="entry name" value="RsmB-like_ferredoxin"/>
</dbReference>
<feature type="active site" description="Nucleophile" evidence="10">
    <location>
        <position position="557"/>
    </location>
</feature>
<dbReference type="FunFam" id="3.30.70.1170:FF:000001">
    <property type="entry name" value="Ribosomal RNA methyltransferase Nop2"/>
    <property type="match status" value="1"/>
</dbReference>
<feature type="binding site" evidence="10">
    <location>
        <position position="456"/>
    </location>
    <ligand>
        <name>S-adenosyl-L-methionine</name>
        <dbReference type="ChEBI" id="CHEBI:59789"/>
    </ligand>
</feature>
<dbReference type="InterPro" id="IPR029063">
    <property type="entry name" value="SAM-dependent_MTases_sf"/>
</dbReference>
<feature type="region of interest" description="Disordered" evidence="11">
    <location>
        <begin position="636"/>
        <end position="739"/>
    </location>
</feature>
<evidence type="ECO:0000256" key="6">
    <source>
        <dbReference type="ARBA" id="ARBA00022691"/>
    </source>
</evidence>
<dbReference type="PRINTS" id="PR02008">
    <property type="entry name" value="RCMTFAMILY"/>
</dbReference>
<comment type="subcellular location">
    <subcellularLocation>
        <location evidence="1">Nucleus</location>
        <location evidence="1">Nucleolus</location>
    </subcellularLocation>
</comment>
<feature type="compositionally biased region" description="Basic and acidic residues" evidence="11">
    <location>
        <begin position="709"/>
        <end position="724"/>
    </location>
</feature>
<feature type="compositionally biased region" description="Acidic residues" evidence="11">
    <location>
        <begin position="126"/>
        <end position="144"/>
    </location>
</feature>
<evidence type="ECO:0000256" key="7">
    <source>
        <dbReference type="ARBA" id="ARBA00022884"/>
    </source>
</evidence>